<evidence type="ECO:0000259" key="6">
    <source>
        <dbReference type="Pfam" id="PF00296"/>
    </source>
</evidence>
<evidence type="ECO:0000256" key="1">
    <source>
        <dbReference type="ARBA" id="ARBA00022630"/>
    </source>
</evidence>
<gene>
    <name evidence="7" type="ORF">H4W29_006267</name>
</gene>
<accession>A0ABR9J0N0</accession>
<evidence type="ECO:0000256" key="3">
    <source>
        <dbReference type="ARBA" id="ARBA00023002"/>
    </source>
</evidence>
<dbReference type="Proteomes" id="UP000620262">
    <property type="component" value="Unassembled WGS sequence"/>
</dbReference>
<reference evidence="7 8" key="1">
    <citation type="submission" date="2020-10" db="EMBL/GenBank/DDBJ databases">
        <title>Sequencing the genomes of 1000 actinobacteria strains.</title>
        <authorList>
            <person name="Klenk H.-P."/>
        </authorList>
    </citation>
    <scope>NUCLEOTIDE SEQUENCE [LARGE SCALE GENOMIC DNA]</scope>
    <source>
        <strain evidence="7 8">DSM 7307</strain>
    </source>
</reference>
<keyword evidence="3" id="KW-0560">Oxidoreductase</keyword>
<dbReference type="InterPro" id="IPR011251">
    <property type="entry name" value="Luciferase-like_dom"/>
</dbReference>
<evidence type="ECO:0000256" key="2">
    <source>
        <dbReference type="ARBA" id="ARBA00022643"/>
    </source>
</evidence>
<dbReference type="PIRSF" id="PIRSF000337">
    <property type="entry name" value="NTA_MOA"/>
    <property type="match status" value="1"/>
</dbReference>
<evidence type="ECO:0000313" key="7">
    <source>
        <dbReference type="EMBL" id="MBE1509022.1"/>
    </source>
</evidence>
<comment type="similarity">
    <text evidence="5">Belongs to the NtaA/SnaA/DszA monooxygenase family.</text>
</comment>
<dbReference type="InterPro" id="IPR036661">
    <property type="entry name" value="Luciferase-like_sf"/>
</dbReference>
<dbReference type="Gene3D" id="3.20.20.30">
    <property type="entry name" value="Luciferase-like domain"/>
    <property type="match status" value="1"/>
</dbReference>
<dbReference type="InterPro" id="IPR051260">
    <property type="entry name" value="Diverse_substr_monoxygenases"/>
</dbReference>
<dbReference type="RefSeq" id="WP_192732535.1">
    <property type="nucleotide sequence ID" value="NZ_BAAAVL010000004.1"/>
</dbReference>
<keyword evidence="8" id="KW-1185">Reference proteome</keyword>
<comment type="caution">
    <text evidence="7">The sequence shown here is derived from an EMBL/GenBank/DDBJ whole genome shotgun (WGS) entry which is preliminary data.</text>
</comment>
<proteinExistence type="inferred from homology"/>
<sequence>MHLGFSLTPFGHHPAAWRDAGTLEHLGFDALLSQAVKAEEAGFDFVLLSDRLGTRPIDDLSPVATPFEPTTLVAALATRARRIGFLAAAATSQHEPYNLARRFASLDQISGGRTGWVAFPVSGEFERGQEYLGLVSALWDSWEDDAFIYDKAEGRFFEPAKMHVLNHRGEHFAVRGPLNINRSPQGRPIIAQLLSGDNKALAAQSAEVVLLQDRTPESANETAAGFVRLLEKAGRRRQDVRILANVVPVVAETPEAAQAASDALRFGEADRMSQPLSASRLVGTPAEVADSLRRWLGLGQIDGFTILPPTVAMGDLFLTEVVSELRRLGLIKANAGKTLRDRLGLARPAHPAAALEQSQ</sequence>
<dbReference type="PANTHER" id="PTHR30011:SF16">
    <property type="entry name" value="C2H2 FINGER DOMAIN TRANSCRIPTION FACTOR (EUROFUNG)-RELATED"/>
    <property type="match status" value="1"/>
</dbReference>
<dbReference type="InterPro" id="IPR016215">
    <property type="entry name" value="NTA_MOA"/>
</dbReference>
<evidence type="ECO:0000256" key="5">
    <source>
        <dbReference type="ARBA" id="ARBA00033748"/>
    </source>
</evidence>
<organism evidence="7 8">
    <name type="scientific">Rhizobium viscosum</name>
    <name type="common">Arthrobacter viscosus</name>
    <dbReference type="NCBI Taxonomy" id="1673"/>
    <lineage>
        <taxon>Bacteria</taxon>
        <taxon>Pseudomonadati</taxon>
        <taxon>Pseudomonadota</taxon>
        <taxon>Alphaproteobacteria</taxon>
        <taxon>Hyphomicrobiales</taxon>
        <taxon>Rhizobiaceae</taxon>
        <taxon>Rhizobium/Agrobacterium group</taxon>
        <taxon>Rhizobium</taxon>
    </lineage>
</organism>
<protein>
    <submittedName>
        <fullName evidence="7">Alkanesulfonate monooxygenase SsuD/methylene tetrahydromethanopterin reductase-like flavin-dependent oxidoreductase (Luciferase family)</fullName>
    </submittedName>
</protein>
<dbReference type="SUPFAM" id="SSF51679">
    <property type="entry name" value="Bacterial luciferase-like"/>
    <property type="match status" value="1"/>
</dbReference>
<keyword evidence="4" id="KW-0503">Monooxygenase</keyword>
<keyword evidence="1" id="KW-0285">Flavoprotein</keyword>
<evidence type="ECO:0000313" key="8">
    <source>
        <dbReference type="Proteomes" id="UP000620262"/>
    </source>
</evidence>
<feature type="domain" description="Luciferase-like" evidence="6">
    <location>
        <begin position="20"/>
        <end position="265"/>
    </location>
</feature>
<name>A0ABR9J0N0_RHIVS</name>
<dbReference type="EMBL" id="JADBEC010000002">
    <property type="protein sequence ID" value="MBE1509022.1"/>
    <property type="molecule type" value="Genomic_DNA"/>
</dbReference>
<dbReference type="Pfam" id="PF00296">
    <property type="entry name" value="Bac_luciferase"/>
    <property type="match status" value="1"/>
</dbReference>
<dbReference type="PANTHER" id="PTHR30011">
    <property type="entry name" value="ALKANESULFONATE MONOOXYGENASE-RELATED"/>
    <property type="match status" value="1"/>
</dbReference>
<keyword evidence="2" id="KW-0288">FMN</keyword>
<evidence type="ECO:0000256" key="4">
    <source>
        <dbReference type="ARBA" id="ARBA00023033"/>
    </source>
</evidence>